<accession>A0AAN8SWN0</accession>
<reference evidence="1 2" key="1">
    <citation type="submission" date="2024-02" db="EMBL/GenBank/DDBJ databases">
        <title>de novo genome assembly of Solanum bulbocastanum strain 11H21.</title>
        <authorList>
            <person name="Hosaka A.J."/>
        </authorList>
    </citation>
    <scope>NUCLEOTIDE SEQUENCE [LARGE SCALE GENOMIC DNA]</scope>
    <source>
        <tissue evidence="1">Young leaves</tissue>
    </source>
</reference>
<name>A0AAN8SWN0_SOLBU</name>
<dbReference type="AlphaFoldDB" id="A0AAN8SWN0"/>
<organism evidence="1 2">
    <name type="scientific">Solanum bulbocastanum</name>
    <name type="common">Wild potato</name>
    <dbReference type="NCBI Taxonomy" id="147425"/>
    <lineage>
        <taxon>Eukaryota</taxon>
        <taxon>Viridiplantae</taxon>
        <taxon>Streptophyta</taxon>
        <taxon>Embryophyta</taxon>
        <taxon>Tracheophyta</taxon>
        <taxon>Spermatophyta</taxon>
        <taxon>Magnoliopsida</taxon>
        <taxon>eudicotyledons</taxon>
        <taxon>Gunneridae</taxon>
        <taxon>Pentapetalae</taxon>
        <taxon>asterids</taxon>
        <taxon>lamiids</taxon>
        <taxon>Solanales</taxon>
        <taxon>Solanaceae</taxon>
        <taxon>Solanoideae</taxon>
        <taxon>Solaneae</taxon>
        <taxon>Solanum</taxon>
    </lineage>
</organism>
<dbReference type="EMBL" id="JBANQN010000011">
    <property type="protein sequence ID" value="KAK6775845.1"/>
    <property type="molecule type" value="Genomic_DNA"/>
</dbReference>
<keyword evidence="2" id="KW-1185">Reference proteome</keyword>
<proteinExistence type="predicted"/>
<evidence type="ECO:0000313" key="2">
    <source>
        <dbReference type="Proteomes" id="UP001371456"/>
    </source>
</evidence>
<comment type="caution">
    <text evidence="1">The sequence shown here is derived from an EMBL/GenBank/DDBJ whole genome shotgun (WGS) entry which is preliminary data.</text>
</comment>
<sequence length="66" mass="7733">MDLLRYKIADSFLEQIKSEIEELQLLFDLHTSPLPKSFFFYTNISGNAENVKLQAHTSCYEKIYSI</sequence>
<protein>
    <submittedName>
        <fullName evidence="1">Uncharacterized protein</fullName>
    </submittedName>
</protein>
<evidence type="ECO:0000313" key="1">
    <source>
        <dbReference type="EMBL" id="KAK6775845.1"/>
    </source>
</evidence>
<dbReference type="Proteomes" id="UP001371456">
    <property type="component" value="Unassembled WGS sequence"/>
</dbReference>
<gene>
    <name evidence="1" type="ORF">RDI58_026846</name>
</gene>